<sequence length="358" mass="39626">MEVDWDLHAVVRACCSTASSSSSTTTTTSAASTAAPTTSAAAAAGAPPTWPLHAYNHQKTRFQDENFMGFFQDPFQSRNNNSIEHLLNDLHDNNNNNKNNNPLEFRNLQKLPPSSQSLPISPLSVLGGLQDPPPPNNHHNHKHHNHHQQKQLQGKQQAFGISRCTTSNAQSTRSKKRKNQMKRVCQVPAEGLSSDVWSWRKYGQKPIKGSPYPRGYYRCSTSKGCLARKQVERNRSDPDMFIVTYTGEHSHPIPTHRNSLAGSTRNKPTTSGDDDTHKTHKPTSSPPVSPPAGHSPPTEKPEDNDTDDDNFDMVMEMDDSFFEGLDDLVGDNSPEIIPATSTPPWLSNNIVATTKVDF</sequence>
<gene>
    <name evidence="1" type="ORF">L6452_36609</name>
</gene>
<evidence type="ECO:0000313" key="1">
    <source>
        <dbReference type="EMBL" id="KAI3681804.1"/>
    </source>
</evidence>
<protein>
    <submittedName>
        <fullName evidence="1">Uncharacterized protein</fullName>
    </submittedName>
</protein>
<reference evidence="1 2" key="2">
    <citation type="journal article" date="2022" name="Mol. Ecol. Resour.">
        <title>The genomes of chicory, endive, great burdock and yacon provide insights into Asteraceae paleo-polyploidization history and plant inulin production.</title>
        <authorList>
            <person name="Fan W."/>
            <person name="Wang S."/>
            <person name="Wang H."/>
            <person name="Wang A."/>
            <person name="Jiang F."/>
            <person name="Liu H."/>
            <person name="Zhao H."/>
            <person name="Xu D."/>
            <person name="Zhang Y."/>
        </authorList>
    </citation>
    <scope>NUCLEOTIDE SEQUENCE [LARGE SCALE GENOMIC DNA]</scope>
    <source>
        <strain evidence="2">cv. Niubang</strain>
    </source>
</reference>
<dbReference type="EMBL" id="CM042059">
    <property type="protein sequence ID" value="KAI3681804.1"/>
    <property type="molecule type" value="Genomic_DNA"/>
</dbReference>
<proteinExistence type="predicted"/>
<accession>A0ACB8YAU1</accession>
<comment type="caution">
    <text evidence="1">The sequence shown here is derived from an EMBL/GenBank/DDBJ whole genome shotgun (WGS) entry which is preliminary data.</text>
</comment>
<dbReference type="Proteomes" id="UP001055879">
    <property type="component" value="Linkage Group LG13"/>
</dbReference>
<name>A0ACB8YAU1_ARCLA</name>
<organism evidence="1 2">
    <name type="scientific">Arctium lappa</name>
    <name type="common">Greater burdock</name>
    <name type="synonym">Lappa major</name>
    <dbReference type="NCBI Taxonomy" id="4217"/>
    <lineage>
        <taxon>Eukaryota</taxon>
        <taxon>Viridiplantae</taxon>
        <taxon>Streptophyta</taxon>
        <taxon>Embryophyta</taxon>
        <taxon>Tracheophyta</taxon>
        <taxon>Spermatophyta</taxon>
        <taxon>Magnoliopsida</taxon>
        <taxon>eudicotyledons</taxon>
        <taxon>Gunneridae</taxon>
        <taxon>Pentapetalae</taxon>
        <taxon>asterids</taxon>
        <taxon>campanulids</taxon>
        <taxon>Asterales</taxon>
        <taxon>Asteraceae</taxon>
        <taxon>Carduoideae</taxon>
        <taxon>Cardueae</taxon>
        <taxon>Arctiinae</taxon>
        <taxon>Arctium</taxon>
    </lineage>
</organism>
<evidence type="ECO:0000313" key="2">
    <source>
        <dbReference type="Proteomes" id="UP001055879"/>
    </source>
</evidence>
<reference evidence="2" key="1">
    <citation type="journal article" date="2022" name="Mol. Ecol. Resour.">
        <title>The genomes of chicory, endive, great burdock and yacon provide insights into Asteraceae palaeo-polyploidization history and plant inulin production.</title>
        <authorList>
            <person name="Fan W."/>
            <person name="Wang S."/>
            <person name="Wang H."/>
            <person name="Wang A."/>
            <person name="Jiang F."/>
            <person name="Liu H."/>
            <person name="Zhao H."/>
            <person name="Xu D."/>
            <person name="Zhang Y."/>
        </authorList>
    </citation>
    <scope>NUCLEOTIDE SEQUENCE [LARGE SCALE GENOMIC DNA]</scope>
    <source>
        <strain evidence="2">cv. Niubang</strain>
    </source>
</reference>
<keyword evidence="2" id="KW-1185">Reference proteome</keyword>